<dbReference type="EMBL" id="QXHD01000004">
    <property type="protein sequence ID" value="NEZ56071.1"/>
    <property type="molecule type" value="Genomic_DNA"/>
</dbReference>
<evidence type="ECO:0000313" key="2">
    <source>
        <dbReference type="Proteomes" id="UP000481033"/>
    </source>
</evidence>
<reference evidence="1 2" key="1">
    <citation type="journal article" date="2020" name="Microb. Ecol.">
        <title>Ecogenomics of the Marine Benthic Filamentous Cyanobacterium Adonisia.</title>
        <authorList>
            <person name="Walter J.M."/>
            <person name="Coutinho F.H."/>
            <person name="Leomil L."/>
            <person name="Hargreaves P.I."/>
            <person name="Campeao M.E."/>
            <person name="Vieira V.V."/>
            <person name="Silva B.S."/>
            <person name="Fistarol G.O."/>
            <person name="Salomon P.S."/>
            <person name="Sawabe T."/>
            <person name="Mino S."/>
            <person name="Hosokawa M."/>
            <person name="Miyashita H."/>
            <person name="Maruyama F."/>
            <person name="van Verk M.C."/>
            <person name="Dutilh B.E."/>
            <person name="Thompson C.C."/>
            <person name="Thompson F.L."/>
        </authorList>
    </citation>
    <scope>NUCLEOTIDE SEQUENCE [LARGE SCALE GENOMIC DNA]</scope>
    <source>
        <strain evidence="1 2">CCMR0081</strain>
    </source>
</reference>
<dbReference type="AlphaFoldDB" id="A0A6M0RK86"/>
<comment type="caution">
    <text evidence="1">The sequence shown here is derived from an EMBL/GenBank/DDBJ whole genome shotgun (WGS) entry which is preliminary data.</text>
</comment>
<accession>A0A6M0RK86</accession>
<proteinExistence type="predicted"/>
<gene>
    <name evidence="1" type="ORF">DXZ20_10380</name>
</gene>
<sequence>MTSVQVTSQINIDLDQLLVGVAQLETPDLERFTEQVTQLLAQRRVSSLPVQETELLQQINQGLPPEIQQRYDQLQAKLQAETISIDEHQNLLTLIDTVEQADAKRLEALMTLAQLRQVSLPDLMAQLDIEPPPVHA</sequence>
<organism evidence="1 2">
    <name type="scientific">Adonisia turfae CCMR0081</name>
    <dbReference type="NCBI Taxonomy" id="2292702"/>
    <lineage>
        <taxon>Bacteria</taxon>
        <taxon>Bacillati</taxon>
        <taxon>Cyanobacteriota</taxon>
        <taxon>Adonisia</taxon>
        <taxon>Adonisia turfae</taxon>
    </lineage>
</organism>
<evidence type="ECO:0000313" key="1">
    <source>
        <dbReference type="EMBL" id="NEZ56071.1"/>
    </source>
</evidence>
<keyword evidence="2" id="KW-1185">Reference proteome</keyword>
<name>A0A6M0RK86_9CYAN</name>
<dbReference type="RefSeq" id="WP_163669711.1">
    <property type="nucleotide sequence ID" value="NZ_QXHD01000004.1"/>
</dbReference>
<dbReference type="Proteomes" id="UP000481033">
    <property type="component" value="Unassembled WGS sequence"/>
</dbReference>
<protein>
    <submittedName>
        <fullName evidence="1">STAS/SEC14 domain-containing protein</fullName>
    </submittedName>
</protein>